<dbReference type="FunFam" id="1.10.238.10:FF:000010">
    <property type="entry name" value="Myosin regulatory light chain 2, atrial isoform"/>
    <property type="match status" value="1"/>
</dbReference>
<reference evidence="2" key="3">
    <citation type="submission" date="2020-05" db="EMBL/GenBank/DDBJ databases">
        <title>Electrophorus electricus (electric eel) genome, fEleEle1, primary haplotype.</title>
        <authorList>
            <person name="Myers G."/>
            <person name="Meyer A."/>
            <person name="Fedrigo O."/>
            <person name="Formenti G."/>
            <person name="Rhie A."/>
            <person name="Tracey A."/>
            <person name="Sims Y."/>
            <person name="Jarvis E.D."/>
        </authorList>
    </citation>
    <scope>NUCLEOTIDE SEQUENCE [LARGE SCALE GENOMIC DNA]</scope>
</reference>
<evidence type="ECO:0000256" key="1">
    <source>
        <dbReference type="ARBA" id="ARBA00022737"/>
    </source>
</evidence>
<sequence>MAPKKAKKRAVEGANSNVFSMFEQAQIQDWAFPIPSISVITGRLNVQQEEIDDMLKESSGPINFTVFLTMFGEKLKGADPEETILNAFKVFDPEGKGVLRKDVAEMLTTQADRFSKEEVEQMFTAFPPDVSGNLDYKNLVHIITHGEEKDQE</sequence>
<dbReference type="GeneTree" id="ENSGT00940000155578"/>
<keyword evidence="1" id="KW-0677">Repeat</keyword>
<dbReference type="Gene3D" id="1.10.238.10">
    <property type="entry name" value="EF-hand"/>
    <property type="match status" value="1"/>
</dbReference>
<evidence type="ECO:0008006" key="4">
    <source>
        <dbReference type="Google" id="ProtNLM"/>
    </source>
</evidence>
<dbReference type="Ensembl" id="ENSEEET00000040043.2">
    <property type="protein sequence ID" value="ENSEEEP00000039587.1"/>
    <property type="gene ID" value="ENSEEEG00000018784.2"/>
</dbReference>
<reference evidence="2" key="4">
    <citation type="submission" date="2025-08" db="UniProtKB">
        <authorList>
            <consortium name="Ensembl"/>
        </authorList>
    </citation>
    <scope>IDENTIFICATION</scope>
</reference>
<dbReference type="SUPFAM" id="SSF47473">
    <property type="entry name" value="EF-hand"/>
    <property type="match status" value="1"/>
</dbReference>
<gene>
    <name evidence="2" type="primary">MYL2</name>
</gene>
<reference evidence="3" key="1">
    <citation type="journal article" date="2014" name="Science">
        <title>Nonhuman genetics. Genomic basis for the convergent evolution of electric organs.</title>
        <authorList>
            <person name="Gallant J.R."/>
            <person name="Traeger L.L."/>
            <person name="Volkening J.D."/>
            <person name="Moffett H."/>
            <person name="Chen P.H."/>
            <person name="Novina C.D."/>
            <person name="Phillips G.N.Jr."/>
            <person name="Anand R."/>
            <person name="Wells G.B."/>
            <person name="Pinch M."/>
            <person name="Guth R."/>
            <person name="Unguez G.A."/>
            <person name="Albert J.S."/>
            <person name="Zakon H.H."/>
            <person name="Samanta M.P."/>
            <person name="Sussman M.R."/>
        </authorList>
    </citation>
    <scope>NUCLEOTIDE SEQUENCE [LARGE SCALE GENOMIC DNA]</scope>
</reference>
<organism evidence="2 3">
    <name type="scientific">Electrophorus electricus</name>
    <name type="common">Electric eel</name>
    <name type="synonym">Gymnotus electricus</name>
    <dbReference type="NCBI Taxonomy" id="8005"/>
    <lineage>
        <taxon>Eukaryota</taxon>
        <taxon>Metazoa</taxon>
        <taxon>Chordata</taxon>
        <taxon>Craniata</taxon>
        <taxon>Vertebrata</taxon>
        <taxon>Euteleostomi</taxon>
        <taxon>Actinopterygii</taxon>
        <taxon>Neopterygii</taxon>
        <taxon>Teleostei</taxon>
        <taxon>Ostariophysi</taxon>
        <taxon>Gymnotiformes</taxon>
        <taxon>Gymnotoidei</taxon>
        <taxon>Gymnotidae</taxon>
        <taxon>Electrophorus</taxon>
    </lineage>
</organism>
<protein>
    <recommendedName>
        <fullName evidence="4">Myosin light chain 2</fullName>
    </recommendedName>
</protein>
<dbReference type="PANTHER" id="PTHR23049">
    <property type="entry name" value="MYOSIN REGULATORY LIGHT CHAIN 2"/>
    <property type="match status" value="1"/>
</dbReference>
<evidence type="ECO:0000313" key="2">
    <source>
        <dbReference type="Ensembl" id="ENSEEEP00000039587.1"/>
    </source>
</evidence>
<reference evidence="2" key="5">
    <citation type="submission" date="2025-09" db="UniProtKB">
        <authorList>
            <consortium name="Ensembl"/>
        </authorList>
    </citation>
    <scope>IDENTIFICATION</scope>
</reference>
<dbReference type="InterPro" id="IPR011992">
    <property type="entry name" value="EF-hand-dom_pair"/>
</dbReference>
<proteinExistence type="predicted"/>
<name>A0A4W4GPV9_ELEEL</name>
<dbReference type="InterPro" id="IPR050403">
    <property type="entry name" value="Myosin_RLC"/>
</dbReference>
<accession>A0A4W4GPV9</accession>
<evidence type="ECO:0000313" key="3">
    <source>
        <dbReference type="Proteomes" id="UP000314983"/>
    </source>
</evidence>
<dbReference type="Proteomes" id="UP000314983">
    <property type="component" value="Chromosome 6"/>
</dbReference>
<keyword evidence="3" id="KW-1185">Reference proteome</keyword>
<reference evidence="3" key="2">
    <citation type="journal article" date="2017" name="Sci. Adv.">
        <title>A tail of two voltages: Proteomic comparison of the three electric organs of the electric eel.</title>
        <authorList>
            <person name="Traeger L.L."/>
            <person name="Sabat G."/>
            <person name="Barrett-Wilt G.A."/>
            <person name="Wells G.B."/>
            <person name="Sussman M.R."/>
        </authorList>
    </citation>
    <scope>NUCLEOTIDE SEQUENCE [LARGE SCALE GENOMIC DNA]</scope>
</reference>
<dbReference type="AlphaFoldDB" id="A0A4W4GPV9"/>